<dbReference type="Proteomes" id="UP000192468">
    <property type="component" value="Unassembled WGS sequence"/>
</dbReference>
<organism evidence="1 2">
    <name type="scientific">Clostridium acidisoli DSM 12555</name>
    <dbReference type="NCBI Taxonomy" id="1121291"/>
    <lineage>
        <taxon>Bacteria</taxon>
        <taxon>Bacillati</taxon>
        <taxon>Bacillota</taxon>
        <taxon>Clostridia</taxon>
        <taxon>Eubacteriales</taxon>
        <taxon>Clostridiaceae</taxon>
        <taxon>Clostridium</taxon>
    </lineage>
</organism>
<evidence type="ECO:0000313" key="1">
    <source>
        <dbReference type="EMBL" id="SMC19269.1"/>
    </source>
</evidence>
<dbReference type="AlphaFoldDB" id="A0A1W1X5N4"/>
<gene>
    <name evidence="1" type="ORF">SAMN02745134_00782</name>
</gene>
<keyword evidence="2" id="KW-1185">Reference proteome</keyword>
<reference evidence="1 2" key="1">
    <citation type="submission" date="2017-04" db="EMBL/GenBank/DDBJ databases">
        <authorList>
            <person name="Afonso C.L."/>
            <person name="Miller P.J."/>
            <person name="Scott M.A."/>
            <person name="Spackman E."/>
            <person name="Goraichik I."/>
            <person name="Dimitrov K.M."/>
            <person name="Suarez D.L."/>
            <person name="Swayne D.E."/>
        </authorList>
    </citation>
    <scope>NUCLEOTIDE SEQUENCE [LARGE SCALE GENOMIC DNA]</scope>
    <source>
        <strain evidence="1 2">DSM 12555</strain>
    </source>
</reference>
<evidence type="ECO:0000313" key="2">
    <source>
        <dbReference type="Proteomes" id="UP000192468"/>
    </source>
</evidence>
<dbReference type="EMBL" id="FWXH01000002">
    <property type="protein sequence ID" value="SMC19269.1"/>
    <property type="molecule type" value="Genomic_DNA"/>
</dbReference>
<proteinExistence type="predicted"/>
<protein>
    <submittedName>
        <fullName evidence="1">Uncharacterized protein</fullName>
    </submittedName>
</protein>
<sequence length="174" mass="20119">MIYCCIVTLIMSLNFMTSCGEKYSQQIHASKTSATQVISNSKIKSIKNSGTISLVDDSPASLYWVPKNQRTTLYEVTSWLQQAKLYEGEIPKSQSIGIFNGNINPSILYIKTSNEHEITIQPAFYFVLNNGKSFEVRYVHDVLQLNNDKQKIYIQSSKLFKWLRNDKWKTEFER</sequence>
<accession>A0A1W1X5N4</accession>
<dbReference type="STRING" id="1121291.SAMN02745134_00782"/>
<name>A0A1W1X5N4_9CLOT</name>